<dbReference type="FunFam" id="3.10.20.370:FF:000001">
    <property type="entry name" value="Retrovirus-related Pol polyprotein from transposon 17.6-like protein"/>
    <property type="match status" value="1"/>
</dbReference>
<dbReference type="FunFam" id="3.30.70.270:FF:000020">
    <property type="entry name" value="Transposon Tf2-6 polyprotein-like Protein"/>
    <property type="match status" value="1"/>
</dbReference>
<evidence type="ECO:0000259" key="18">
    <source>
        <dbReference type="PROSITE" id="PS50158"/>
    </source>
</evidence>
<dbReference type="InterPro" id="IPR056924">
    <property type="entry name" value="SH3_Tf2-1"/>
</dbReference>
<dbReference type="GO" id="GO:0006310">
    <property type="term" value="P:DNA recombination"/>
    <property type="evidence" value="ECO:0007669"/>
    <property type="project" value="UniProtKB-KW"/>
</dbReference>
<dbReference type="SMART" id="SM00343">
    <property type="entry name" value="ZnF_C2HC"/>
    <property type="match status" value="2"/>
</dbReference>
<dbReference type="InterPro" id="IPR043128">
    <property type="entry name" value="Rev_trsase/Diguanyl_cyclase"/>
</dbReference>
<comment type="caution">
    <text evidence="21">The sequence shown here is derived from an EMBL/GenBank/DDBJ whole genome shotgun (WGS) entry which is preliminary data.</text>
</comment>
<keyword evidence="8" id="KW-0378">Hydrolase</keyword>
<dbReference type="CDD" id="cd00303">
    <property type="entry name" value="retropepsin_like"/>
    <property type="match status" value="1"/>
</dbReference>
<accession>A0A5N6PM28</accession>
<evidence type="ECO:0000256" key="6">
    <source>
        <dbReference type="ARBA" id="ARBA00022750"/>
    </source>
</evidence>
<dbReference type="Pfam" id="PF00078">
    <property type="entry name" value="RVT_1"/>
    <property type="match status" value="1"/>
</dbReference>
<dbReference type="Pfam" id="PF24626">
    <property type="entry name" value="SH3_Tf2-1"/>
    <property type="match status" value="1"/>
</dbReference>
<dbReference type="InterPro" id="IPR036397">
    <property type="entry name" value="RNaseH_sf"/>
</dbReference>
<keyword evidence="16" id="KW-0862">Zinc</keyword>
<dbReference type="InterPro" id="IPR041577">
    <property type="entry name" value="RT_RNaseH_2"/>
</dbReference>
<evidence type="ECO:0000313" key="21">
    <source>
        <dbReference type="EMBL" id="KAD6794651.1"/>
    </source>
</evidence>
<name>A0A5N6PM28_9ASTR</name>
<dbReference type="SUPFAM" id="SSF50630">
    <property type="entry name" value="Acid proteases"/>
    <property type="match status" value="1"/>
</dbReference>
<dbReference type="InterPro" id="IPR045358">
    <property type="entry name" value="Ty3_capsid"/>
</dbReference>
<evidence type="ECO:0000256" key="7">
    <source>
        <dbReference type="ARBA" id="ARBA00022759"/>
    </source>
</evidence>
<evidence type="ECO:0008006" key="23">
    <source>
        <dbReference type="Google" id="ProtNLM"/>
    </source>
</evidence>
<evidence type="ECO:0000256" key="10">
    <source>
        <dbReference type="ARBA" id="ARBA00022908"/>
    </source>
</evidence>
<evidence type="ECO:0000256" key="16">
    <source>
        <dbReference type="PROSITE-ProRule" id="PRU00047"/>
    </source>
</evidence>
<keyword evidence="15" id="KW-0511">Multifunctional enzyme</keyword>
<dbReference type="InterPro" id="IPR043502">
    <property type="entry name" value="DNA/RNA_pol_sf"/>
</dbReference>
<evidence type="ECO:0000256" key="11">
    <source>
        <dbReference type="ARBA" id="ARBA00022918"/>
    </source>
</evidence>
<feature type="domain" description="Reverse transcriptase" evidence="19">
    <location>
        <begin position="662"/>
        <end position="841"/>
    </location>
</feature>
<dbReference type="Pfam" id="PF17921">
    <property type="entry name" value="Integrase_H2C2"/>
    <property type="match status" value="1"/>
</dbReference>
<feature type="domain" description="CCHC-type" evidence="18">
    <location>
        <begin position="356"/>
        <end position="372"/>
    </location>
</feature>
<keyword evidence="22" id="KW-1185">Reference proteome</keyword>
<dbReference type="GO" id="GO:0003964">
    <property type="term" value="F:RNA-directed DNA polymerase activity"/>
    <property type="evidence" value="ECO:0007669"/>
    <property type="project" value="UniProtKB-KW"/>
</dbReference>
<keyword evidence="6" id="KW-0064">Aspartyl protease</keyword>
<evidence type="ECO:0000256" key="8">
    <source>
        <dbReference type="ARBA" id="ARBA00022801"/>
    </source>
</evidence>
<dbReference type="Gene3D" id="3.30.420.10">
    <property type="entry name" value="Ribonuclease H-like superfamily/Ribonuclease H"/>
    <property type="match status" value="1"/>
</dbReference>
<dbReference type="InterPro" id="IPR041588">
    <property type="entry name" value="Integrase_H2C2"/>
</dbReference>
<dbReference type="Pfam" id="PF19259">
    <property type="entry name" value="Ty3_capsid"/>
    <property type="match status" value="1"/>
</dbReference>
<sequence length="1513" mass="172236">MPPRKQPTTQTSAPHSSTPTPPDSPPHSPPPPPPPPPPPHSPPPGSSNVQMIDPATIALATLLSTQLTSQLKDVIPEMINKIQGHGNVSGHTTGEASGTTSHTSEYSYKSFVGCKPPSFTGAEGAVGLIQWLEKMENTLDISNCPEHHKVRYAAGSFSKRALTWWNAQIRAKGRDEAMAMPWTEFKLLLRNEFCPKHELQLLETELSNHVMKGADHMTFTTRYHELVALVPEMVPTLEKLIDRYVAGLPSCIQSIVLAAYPTTLEAAISLSAKLTKVMVKSGVLKNEAETAKAGTSKKSDKRPAKKQKVARNFAATTQAPMINQPPPLQVRRPYTGTAPLCNTCQYHHAPNNPCIKCTNCGKFGHWANRCRSTGAPNRSNNAATTTTTTAAANHRSCYNCGEPGHFSRDCPKRNQQQAQAPRGRAFQIGAAAARQDPNVITGTFLLSDFYASILFDTGADQSFISSDFASHLNHAEESLDSPYSIEIANGKQITVDTVLRNCPLTLGNHTFSIDLIPMELGSFDIIIGMDWLSLNRVEFICSDKLLRIPMENNEVLEIRGDQAKRSVKIISCMKARKCLRKQCVAFLAHVIQKDKKAIKIQDVPVVRDFAEVFPDDLPGLPPERSVQFRIDLIPGATPVAKSPYRLAPSEMQELSNQLQELLDKGFIRPSFSPWGAPVLFVKKKDGTFRMCIDYRELNKLTIKNRYPLPRIDDLFDQLQGAQYFSKIDLRSGYHQLRIQEEDIPKTAFRTRYGHYEFMVMPFGLTNAPAVFMDLMNRVCKPYLDQFVIVFIDDILIYSRTEKEHEQHLKTVLELLKEERLYAKFSKCEFWLREVQFLGHVINSDGIHVDPAKIEAIKNWDVPTTPTEIRSFLGLAGYYRRFISNFSKIALPLTKLTQKSEPFVWTQKQEEAFQTLKQRLCNAPILTLPEGSDDFVVYCDASHQGLGCVLMQRDKVIAYASRQLKIHEKNYTTHDLELGAVVFALKIWRHYLYGTKCTIFTDHKSLQHIFDQKELNMRPDERVKPLRVRAMGMTVQTSLRDRILQAQQEAVARDNLKRELDCGAEKHFKTKQDGVIYYLDRVWIPAVDELRTFILDEAHKTRYSVHPGADKMYQDLRSFYWWPGMKKDIATYVGKCITCAKVKAEHQKPSGLLEQPEIPQWKWEQIAMDFITKLPRTSSGYDSIWVIIDRLTKSAHFLPIRETYKMEKLARLYIDEIVVRHGVPLSIISDRDSRFTSRFWQSLQQSLGTSVNLSTAYHPQTDGQSERTIQTLEDMLRTCILDFSGSWDTHLPLIEFSYNNSYHSSIGCAPFEALYGRKCRSPICWTEVGDNRITGPELIQETTDKIAQIQQRLQATRSRQKSYADKRRKPLEFDVGDRVMLKVSPWKGVVRFGAKGKLAPRYVGPFEITHRIGPVAYRLKLPDELSGVHDVFHISNLKRCLADETLIIPLEEIQIDEQLHFIEEPVEIMEREVKRLKRSRIPIVKVRWNSKRGPEFTWEREDNMKTKYPHLFEK</sequence>
<dbReference type="GO" id="GO:0004519">
    <property type="term" value="F:endonuclease activity"/>
    <property type="evidence" value="ECO:0007669"/>
    <property type="project" value="UniProtKB-KW"/>
</dbReference>
<feature type="region of interest" description="Disordered" evidence="17">
    <location>
        <begin position="289"/>
        <end position="312"/>
    </location>
</feature>
<dbReference type="OrthoDB" id="2013610at2759"/>
<evidence type="ECO:0000256" key="3">
    <source>
        <dbReference type="ARBA" id="ARBA00022695"/>
    </source>
</evidence>
<dbReference type="SUPFAM" id="SSF56672">
    <property type="entry name" value="DNA/RNA polymerases"/>
    <property type="match status" value="1"/>
</dbReference>
<dbReference type="Pfam" id="PF00098">
    <property type="entry name" value="zf-CCHC"/>
    <property type="match status" value="2"/>
</dbReference>
<dbReference type="Gene3D" id="4.10.60.10">
    <property type="entry name" value="Zinc finger, CCHC-type"/>
    <property type="match status" value="1"/>
</dbReference>
<keyword evidence="3" id="KW-0548">Nucleotidyltransferase</keyword>
<keyword evidence="16" id="KW-0863">Zinc-finger</keyword>
<keyword evidence="7" id="KW-0255">Endonuclease</keyword>
<evidence type="ECO:0000259" key="20">
    <source>
        <dbReference type="PROSITE" id="PS50994"/>
    </source>
</evidence>
<evidence type="ECO:0000256" key="9">
    <source>
        <dbReference type="ARBA" id="ARBA00022842"/>
    </source>
</evidence>
<keyword evidence="9" id="KW-0460">Magnesium</keyword>
<evidence type="ECO:0000256" key="5">
    <source>
        <dbReference type="ARBA" id="ARBA00022723"/>
    </source>
</evidence>
<organism evidence="21 22">
    <name type="scientific">Mikania micrantha</name>
    <name type="common">bitter vine</name>
    <dbReference type="NCBI Taxonomy" id="192012"/>
    <lineage>
        <taxon>Eukaryota</taxon>
        <taxon>Viridiplantae</taxon>
        <taxon>Streptophyta</taxon>
        <taxon>Embryophyta</taxon>
        <taxon>Tracheophyta</taxon>
        <taxon>Spermatophyta</taxon>
        <taxon>Magnoliopsida</taxon>
        <taxon>eudicotyledons</taxon>
        <taxon>Gunneridae</taxon>
        <taxon>Pentapetalae</taxon>
        <taxon>asterids</taxon>
        <taxon>campanulids</taxon>
        <taxon>Asterales</taxon>
        <taxon>Asteraceae</taxon>
        <taxon>Asteroideae</taxon>
        <taxon>Heliantheae alliance</taxon>
        <taxon>Eupatorieae</taxon>
        <taxon>Mikania</taxon>
    </lineage>
</organism>
<keyword evidence="4" id="KW-0540">Nuclease</keyword>
<dbReference type="SUPFAM" id="SSF57756">
    <property type="entry name" value="Retrovirus zinc finger-like domains"/>
    <property type="match status" value="1"/>
</dbReference>
<keyword evidence="14" id="KW-0233">DNA recombination</keyword>
<dbReference type="InterPro" id="IPR012337">
    <property type="entry name" value="RNaseH-like_sf"/>
</dbReference>
<dbReference type="CDD" id="cd01647">
    <property type="entry name" value="RT_LTR"/>
    <property type="match status" value="1"/>
</dbReference>
<dbReference type="GO" id="GO:0003887">
    <property type="term" value="F:DNA-directed DNA polymerase activity"/>
    <property type="evidence" value="ECO:0007669"/>
    <property type="project" value="UniProtKB-KW"/>
</dbReference>
<evidence type="ECO:0000313" key="22">
    <source>
        <dbReference type="Proteomes" id="UP000326396"/>
    </source>
</evidence>
<dbReference type="FunFam" id="3.30.420.10:FF:000032">
    <property type="entry name" value="Retrovirus-related Pol polyprotein from transposon 297-like Protein"/>
    <property type="match status" value="1"/>
</dbReference>
<keyword evidence="11" id="KW-0695">RNA-directed DNA polymerase</keyword>
<keyword evidence="1" id="KW-0645">Protease</keyword>
<proteinExistence type="predicted"/>
<evidence type="ECO:0000256" key="2">
    <source>
        <dbReference type="ARBA" id="ARBA00022679"/>
    </source>
</evidence>
<dbReference type="Gene3D" id="2.40.70.10">
    <property type="entry name" value="Acid Proteases"/>
    <property type="match status" value="1"/>
</dbReference>
<dbReference type="InterPro" id="IPR001878">
    <property type="entry name" value="Znf_CCHC"/>
</dbReference>
<keyword evidence="5" id="KW-0479">Metal-binding</keyword>
<evidence type="ECO:0000256" key="1">
    <source>
        <dbReference type="ARBA" id="ARBA00022670"/>
    </source>
</evidence>
<dbReference type="Gene3D" id="1.10.340.70">
    <property type="match status" value="1"/>
</dbReference>
<feature type="domain" description="CCHC-type" evidence="18">
    <location>
        <begin position="397"/>
        <end position="412"/>
    </location>
</feature>
<dbReference type="InterPro" id="IPR021109">
    <property type="entry name" value="Peptidase_aspartic_dom_sf"/>
</dbReference>
<dbReference type="PROSITE" id="PS50158">
    <property type="entry name" value="ZF_CCHC"/>
    <property type="match status" value="2"/>
</dbReference>
<dbReference type="Proteomes" id="UP000326396">
    <property type="component" value="Linkage Group LG11"/>
</dbReference>
<protein>
    <recommendedName>
        <fullName evidence="23">Reverse transcriptase</fullName>
    </recommendedName>
</protein>
<dbReference type="CDD" id="cd09274">
    <property type="entry name" value="RNase_HI_RT_Ty3"/>
    <property type="match status" value="1"/>
</dbReference>
<keyword evidence="2" id="KW-0808">Transferase</keyword>
<dbReference type="GO" id="GO:0008270">
    <property type="term" value="F:zinc ion binding"/>
    <property type="evidence" value="ECO:0007669"/>
    <property type="project" value="UniProtKB-KW"/>
</dbReference>
<keyword evidence="12" id="KW-0239">DNA-directed DNA polymerase</keyword>
<feature type="compositionally biased region" description="Low complexity" evidence="17">
    <location>
        <begin position="7"/>
        <end position="18"/>
    </location>
</feature>
<evidence type="ECO:0000256" key="12">
    <source>
        <dbReference type="ARBA" id="ARBA00022932"/>
    </source>
</evidence>
<evidence type="ECO:0000259" key="19">
    <source>
        <dbReference type="PROSITE" id="PS50878"/>
    </source>
</evidence>
<evidence type="ECO:0000256" key="15">
    <source>
        <dbReference type="ARBA" id="ARBA00023268"/>
    </source>
</evidence>
<evidence type="ECO:0000256" key="17">
    <source>
        <dbReference type="SAM" id="MobiDB-lite"/>
    </source>
</evidence>
<dbReference type="InterPro" id="IPR050951">
    <property type="entry name" value="Retrovirus_Pol_polyprotein"/>
</dbReference>
<feature type="compositionally biased region" description="Pro residues" evidence="17">
    <location>
        <begin position="19"/>
        <end position="45"/>
    </location>
</feature>
<evidence type="ECO:0000256" key="14">
    <source>
        <dbReference type="ARBA" id="ARBA00023172"/>
    </source>
</evidence>
<dbReference type="Pfam" id="PF17919">
    <property type="entry name" value="RT_RNaseH_2"/>
    <property type="match status" value="1"/>
</dbReference>
<dbReference type="SUPFAM" id="SSF53098">
    <property type="entry name" value="Ribonuclease H-like"/>
    <property type="match status" value="1"/>
</dbReference>
<keyword evidence="13" id="KW-0238">DNA-binding</keyword>
<dbReference type="GO" id="GO:0015074">
    <property type="term" value="P:DNA integration"/>
    <property type="evidence" value="ECO:0007669"/>
    <property type="project" value="UniProtKB-KW"/>
</dbReference>
<dbReference type="InterPro" id="IPR000477">
    <property type="entry name" value="RT_dom"/>
</dbReference>
<dbReference type="InterPro" id="IPR001584">
    <property type="entry name" value="Integrase_cat-core"/>
</dbReference>
<keyword evidence="10" id="KW-0229">DNA integration</keyword>
<dbReference type="PANTHER" id="PTHR37984:SF5">
    <property type="entry name" value="PROTEIN NYNRIN-LIKE"/>
    <property type="match status" value="1"/>
</dbReference>
<dbReference type="GO" id="GO:0004190">
    <property type="term" value="F:aspartic-type endopeptidase activity"/>
    <property type="evidence" value="ECO:0007669"/>
    <property type="project" value="UniProtKB-KW"/>
</dbReference>
<dbReference type="FunFam" id="3.10.10.10:FF:000007">
    <property type="entry name" value="Retrovirus-related Pol polyprotein from transposon 17.6-like Protein"/>
    <property type="match status" value="1"/>
</dbReference>
<evidence type="ECO:0000256" key="4">
    <source>
        <dbReference type="ARBA" id="ARBA00022722"/>
    </source>
</evidence>
<feature type="region of interest" description="Disordered" evidence="17">
    <location>
        <begin position="1"/>
        <end position="50"/>
    </location>
</feature>
<dbReference type="GO" id="GO:0006508">
    <property type="term" value="P:proteolysis"/>
    <property type="evidence" value="ECO:0007669"/>
    <property type="project" value="UniProtKB-KW"/>
</dbReference>
<dbReference type="Pfam" id="PF08284">
    <property type="entry name" value="RVP_2"/>
    <property type="match status" value="1"/>
</dbReference>
<dbReference type="GO" id="GO:0003677">
    <property type="term" value="F:DNA binding"/>
    <property type="evidence" value="ECO:0007669"/>
    <property type="project" value="UniProtKB-KW"/>
</dbReference>
<dbReference type="Gene3D" id="3.30.70.270">
    <property type="match status" value="2"/>
</dbReference>
<dbReference type="PANTHER" id="PTHR37984">
    <property type="entry name" value="PROTEIN CBG26694"/>
    <property type="match status" value="1"/>
</dbReference>
<reference evidence="21 22" key="1">
    <citation type="submission" date="2019-05" db="EMBL/GenBank/DDBJ databases">
        <title>Mikania micrantha, genome provides insights into the molecular mechanism of rapid growth.</title>
        <authorList>
            <person name="Liu B."/>
        </authorList>
    </citation>
    <scope>NUCLEOTIDE SEQUENCE [LARGE SCALE GENOMIC DNA]</scope>
    <source>
        <strain evidence="21">NLD-2019</strain>
        <tissue evidence="21">Leaf</tissue>
    </source>
</reference>
<dbReference type="EMBL" id="SZYD01000003">
    <property type="protein sequence ID" value="KAD6794651.1"/>
    <property type="molecule type" value="Genomic_DNA"/>
</dbReference>
<dbReference type="Gene3D" id="3.10.10.10">
    <property type="entry name" value="HIV Type 1 Reverse Transcriptase, subunit A, domain 1"/>
    <property type="match status" value="1"/>
</dbReference>
<dbReference type="PROSITE" id="PS50878">
    <property type="entry name" value="RT_POL"/>
    <property type="match status" value="1"/>
</dbReference>
<gene>
    <name evidence="21" type="ORF">E3N88_05547</name>
</gene>
<feature type="domain" description="Integrase catalytic" evidence="20">
    <location>
        <begin position="1154"/>
        <end position="1317"/>
    </location>
</feature>
<dbReference type="PROSITE" id="PS50994">
    <property type="entry name" value="INTEGRASE"/>
    <property type="match status" value="1"/>
</dbReference>
<evidence type="ECO:0000256" key="13">
    <source>
        <dbReference type="ARBA" id="ARBA00023125"/>
    </source>
</evidence>
<dbReference type="InterPro" id="IPR036875">
    <property type="entry name" value="Znf_CCHC_sf"/>
</dbReference>